<evidence type="ECO:0000313" key="3">
    <source>
        <dbReference type="Proteomes" id="UP001218188"/>
    </source>
</evidence>
<keyword evidence="3" id="KW-1185">Reference proteome</keyword>
<evidence type="ECO:0000313" key="2">
    <source>
        <dbReference type="EMBL" id="KAJ7020824.1"/>
    </source>
</evidence>
<keyword evidence="1" id="KW-0732">Signal</keyword>
<dbReference type="EMBL" id="JARJCM010000249">
    <property type="protein sequence ID" value="KAJ7020824.1"/>
    <property type="molecule type" value="Genomic_DNA"/>
</dbReference>
<comment type="caution">
    <text evidence="2">The sequence shown here is derived from an EMBL/GenBank/DDBJ whole genome shotgun (WGS) entry which is preliminary data.</text>
</comment>
<feature type="signal peptide" evidence="1">
    <location>
        <begin position="1"/>
        <end position="21"/>
    </location>
</feature>
<protein>
    <submittedName>
        <fullName evidence="2">Uncharacterized protein</fullName>
    </submittedName>
</protein>
<accession>A0AAD6S423</accession>
<sequence>MKIANFYTLGLALSVAQWALGYWTVAHTPAANDAEDADGLIWGNDTSPIVKERRVVMYQDRQLTIRSNVSSYLP</sequence>
<gene>
    <name evidence="2" type="ORF">C8F04DRAFT_1142564</name>
</gene>
<name>A0AAD6S423_9AGAR</name>
<feature type="chain" id="PRO_5042051791" evidence="1">
    <location>
        <begin position="22"/>
        <end position="74"/>
    </location>
</feature>
<dbReference type="Proteomes" id="UP001218188">
    <property type="component" value="Unassembled WGS sequence"/>
</dbReference>
<reference evidence="2" key="1">
    <citation type="submission" date="2023-03" db="EMBL/GenBank/DDBJ databases">
        <title>Massive genome expansion in bonnet fungi (Mycena s.s.) driven by repeated elements and novel gene families across ecological guilds.</title>
        <authorList>
            <consortium name="Lawrence Berkeley National Laboratory"/>
            <person name="Harder C.B."/>
            <person name="Miyauchi S."/>
            <person name="Viragh M."/>
            <person name="Kuo A."/>
            <person name="Thoen E."/>
            <person name="Andreopoulos B."/>
            <person name="Lu D."/>
            <person name="Skrede I."/>
            <person name="Drula E."/>
            <person name="Henrissat B."/>
            <person name="Morin E."/>
            <person name="Kohler A."/>
            <person name="Barry K."/>
            <person name="LaButti K."/>
            <person name="Morin E."/>
            <person name="Salamov A."/>
            <person name="Lipzen A."/>
            <person name="Mereny Z."/>
            <person name="Hegedus B."/>
            <person name="Baldrian P."/>
            <person name="Stursova M."/>
            <person name="Weitz H."/>
            <person name="Taylor A."/>
            <person name="Grigoriev I.V."/>
            <person name="Nagy L.G."/>
            <person name="Martin F."/>
            <person name="Kauserud H."/>
        </authorList>
    </citation>
    <scope>NUCLEOTIDE SEQUENCE</scope>
    <source>
        <strain evidence="2">CBHHK200</strain>
    </source>
</reference>
<evidence type="ECO:0000256" key="1">
    <source>
        <dbReference type="SAM" id="SignalP"/>
    </source>
</evidence>
<dbReference type="AlphaFoldDB" id="A0AAD6S423"/>
<proteinExistence type="predicted"/>
<organism evidence="2 3">
    <name type="scientific">Mycena alexandri</name>
    <dbReference type="NCBI Taxonomy" id="1745969"/>
    <lineage>
        <taxon>Eukaryota</taxon>
        <taxon>Fungi</taxon>
        <taxon>Dikarya</taxon>
        <taxon>Basidiomycota</taxon>
        <taxon>Agaricomycotina</taxon>
        <taxon>Agaricomycetes</taxon>
        <taxon>Agaricomycetidae</taxon>
        <taxon>Agaricales</taxon>
        <taxon>Marasmiineae</taxon>
        <taxon>Mycenaceae</taxon>
        <taxon>Mycena</taxon>
    </lineage>
</organism>